<reference evidence="2 3" key="1">
    <citation type="submission" date="2019-06" db="EMBL/GenBank/DDBJ databases">
        <title>Whole genome shotgun sequence of Microbacterium liquefaciens NBRC 15037.</title>
        <authorList>
            <person name="Hosoyama A."/>
            <person name="Uohara A."/>
            <person name="Ohji S."/>
            <person name="Ichikawa N."/>
        </authorList>
    </citation>
    <scope>NUCLEOTIDE SEQUENCE [LARGE SCALE GENOMIC DNA]</scope>
    <source>
        <strain evidence="2 3">NBRC 15037</strain>
    </source>
</reference>
<evidence type="ECO:0000313" key="3">
    <source>
        <dbReference type="Proteomes" id="UP000317410"/>
    </source>
</evidence>
<dbReference type="AlphaFoldDB" id="A0A4Y4B6I3"/>
<evidence type="ECO:0000313" key="2">
    <source>
        <dbReference type="EMBL" id="GEC76215.1"/>
    </source>
</evidence>
<dbReference type="Proteomes" id="UP000317410">
    <property type="component" value="Unassembled WGS sequence"/>
</dbReference>
<sequence length="98" mass="11246">MGTLEYNSSRPPIQVDDQTLTHLKIVIGTKLRRPESFMMTWLPRDEVPASRLTIWLHPSIPLIFAFDDAVLRPSDPARIERMMEHVAARGELVLDQLP</sequence>
<protein>
    <recommendedName>
        <fullName evidence="1">DUF7882 domain-containing protein</fullName>
    </recommendedName>
</protein>
<dbReference type="RefSeq" id="WP_141387148.1">
    <property type="nucleotide sequence ID" value="NZ_BJNQ01000016.1"/>
</dbReference>
<comment type="caution">
    <text evidence="2">The sequence shown here is derived from an EMBL/GenBank/DDBJ whole genome shotgun (WGS) entry which is preliminary data.</text>
</comment>
<dbReference type="EMBL" id="BJNQ01000016">
    <property type="protein sequence ID" value="GEC76215.1"/>
    <property type="molecule type" value="Genomic_DNA"/>
</dbReference>
<dbReference type="Pfam" id="PF25355">
    <property type="entry name" value="DUF7882"/>
    <property type="match status" value="1"/>
</dbReference>
<evidence type="ECO:0000259" key="1">
    <source>
        <dbReference type="Pfam" id="PF25355"/>
    </source>
</evidence>
<dbReference type="InterPro" id="IPR057204">
    <property type="entry name" value="DUF7882"/>
</dbReference>
<accession>A0A4Y4B6I3</accession>
<proteinExistence type="predicted"/>
<feature type="domain" description="DUF7882" evidence="1">
    <location>
        <begin position="1"/>
        <end position="94"/>
    </location>
</feature>
<name>A0A4Y4B6I3_MICMQ</name>
<organism evidence="2 3">
    <name type="scientific">Microbacterium maritypicum</name>
    <name type="common">Microbacterium liquefaciens</name>
    <dbReference type="NCBI Taxonomy" id="33918"/>
    <lineage>
        <taxon>Bacteria</taxon>
        <taxon>Bacillati</taxon>
        <taxon>Actinomycetota</taxon>
        <taxon>Actinomycetes</taxon>
        <taxon>Micrococcales</taxon>
        <taxon>Microbacteriaceae</taxon>
        <taxon>Microbacterium</taxon>
    </lineage>
</organism>
<gene>
    <name evidence="2" type="ORF">MLI01_23600</name>
</gene>